<evidence type="ECO:0000313" key="5">
    <source>
        <dbReference type="EMBL" id="KAJ2846975.1"/>
    </source>
</evidence>
<comment type="domain">
    <text evidence="1">The C4-type zinc finger motif is necessary both for its ER three-way tubular junction localization and formation.</text>
</comment>
<reference evidence="5" key="1">
    <citation type="submission" date="2022-07" db="EMBL/GenBank/DDBJ databases">
        <title>Phylogenomic reconstructions and comparative analyses of Kickxellomycotina fungi.</title>
        <authorList>
            <person name="Reynolds N.K."/>
            <person name="Stajich J.E."/>
            <person name="Barry K."/>
            <person name="Grigoriev I.V."/>
            <person name="Crous P."/>
            <person name="Smith M.E."/>
        </authorList>
    </citation>
    <scope>NUCLEOTIDE SEQUENCE</scope>
    <source>
        <strain evidence="5">NRRL 1566</strain>
    </source>
</reference>
<feature type="compositionally biased region" description="Polar residues" evidence="3">
    <location>
        <begin position="386"/>
        <end position="398"/>
    </location>
</feature>
<feature type="compositionally biased region" description="Basic and acidic residues" evidence="3">
    <location>
        <begin position="153"/>
        <end position="169"/>
    </location>
</feature>
<keyword evidence="1" id="KW-0812">Transmembrane</keyword>
<protein>
    <recommendedName>
        <fullName evidence="1">Endoplasmic reticulum junction formation protein lunapark</fullName>
    </recommendedName>
</protein>
<sequence>MGLFSFFKKEENYEEILSSLEHDIRQAEKQRSLSIERMDWWAYNWLFYTGICWLAYLIGYILYIWPERHDSQSSGFLMHSTMVAILPLIVYYGNMTIKTMWKRVISRHEARISRLREELKERLDELKKKTAFDTTKNLIDRFSGGEKSSAADQHMEKGPRARLRQQEAKNRRRTMPNFGTPGSLGKPNLAASPDTSPLAARTMQARALQQLQQQKQPLQAINAKGVKPPLQTEATQPAPAIETGVVRVTPQGIPQRQLLQQQADGATSRAWLDKLVNQLVGDVGSEHDKYALICRHCYGHNGLVLEEEIRDIQYTCPKCGKFNPSIRALYAKPDSQRESETDGSQPSREMQSGKLEEQNVSSDESEAASSHLKENESDDSAAEEYTSLSTPVTTPNRELQTKSSRDSLNQSSKSPSQAAPRTKSTPRKRKGANKSKRN</sequence>
<dbReference type="Pfam" id="PF10058">
    <property type="entry name" value="Zn_ribbon_10"/>
    <property type="match status" value="1"/>
</dbReference>
<dbReference type="GO" id="GO:0098826">
    <property type="term" value="C:endoplasmic reticulum tubular network membrane"/>
    <property type="evidence" value="ECO:0007669"/>
    <property type="project" value="UniProtKB-UniRule"/>
</dbReference>
<organism evidence="5 6">
    <name type="scientific">Coemansia brasiliensis</name>
    <dbReference type="NCBI Taxonomy" id="2650707"/>
    <lineage>
        <taxon>Eukaryota</taxon>
        <taxon>Fungi</taxon>
        <taxon>Fungi incertae sedis</taxon>
        <taxon>Zoopagomycota</taxon>
        <taxon>Kickxellomycotina</taxon>
        <taxon>Kickxellomycetes</taxon>
        <taxon>Kickxellales</taxon>
        <taxon>Kickxellaceae</taxon>
        <taxon>Coemansia</taxon>
    </lineage>
</organism>
<feature type="compositionally biased region" description="Basic residues" evidence="3">
    <location>
        <begin position="424"/>
        <end position="438"/>
    </location>
</feature>
<keyword evidence="1" id="KW-0863">Zinc-finger</keyword>
<dbReference type="AlphaFoldDB" id="A0A9W8LWL2"/>
<dbReference type="InterPro" id="IPR040115">
    <property type="entry name" value="Lnp"/>
</dbReference>
<comment type="subcellular location">
    <subcellularLocation>
        <location evidence="1">Endoplasmic reticulum membrane</location>
        <topology evidence="1">Multi-pass membrane protein</topology>
    </subcellularLocation>
</comment>
<feature type="coiled-coil region" evidence="2">
    <location>
        <begin position="105"/>
        <end position="136"/>
    </location>
</feature>
<keyword evidence="1" id="KW-0472">Membrane</keyword>
<evidence type="ECO:0000256" key="3">
    <source>
        <dbReference type="SAM" id="MobiDB-lite"/>
    </source>
</evidence>
<evidence type="ECO:0000256" key="1">
    <source>
        <dbReference type="RuleBase" id="RU367073"/>
    </source>
</evidence>
<keyword evidence="1" id="KW-0256">Endoplasmic reticulum</keyword>
<evidence type="ECO:0000259" key="4">
    <source>
        <dbReference type="Pfam" id="PF10058"/>
    </source>
</evidence>
<evidence type="ECO:0000256" key="2">
    <source>
        <dbReference type="SAM" id="Coils"/>
    </source>
</evidence>
<proteinExistence type="inferred from homology"/>
<gene>
    <name evidence="5" type="ORF">IWW36_004089</name>
</gene>
<dbReference type="GO" id="GO:0071788">
    <property type="term" value="P:endoplasmic reticulum tubular network maintenance"/>
    <property type="evidence" value="ECO:0007669"/>
    <property type="project" value="UniProtKB-UniRule"/>
</dbReference>
<comment type="similarity">
    <text evidence="1">Belongs to the lunapark family.</text>
</comment>
<dbReference type="Proteomes" id="UP001139887">
    <property type="component" value="Unassembled WGS sequence"/>
</dbReference>
<dbReference type="GO" id="GO:0008270">
    <property type="term" value="F:zinc ion binding"/>
    <property type="evidence" value="ECO:0007669"/>
    <property type="project" value="UniProtKB-KW"/>
</dbReference>
<dbReference type="PANTHER" id="PTHR22166:SF12">
    <property type="entry name" value="ENDOPLASMIC RETICULUM JUNCTION FORMATION PROTEIN LUNAPARK"/>
    <property type="match status" value="1"/>
</dbReference>
<name>A0A9W8LWL2_9FUNG</name>
<feature type="compositionally biased region" description="Polar residues" evidence="3">
    <location>
        <begin position="406"/>
        <end position="423"/>
    </location>
</feature>
<feature type="transmembrane region" description="Helical" evidence="1">
    <location>
        <begin position="76"/>
        <end position="93"/>
    </location>
</feature>
<keyword evidence="2" id="KW-0175">Coiled coil</keyword>
<comment type="caution">
    <text evidence="5">The sequence shown here is derived from an EMBL/GenBank/DDBJ whole genome shotgun (WGS) entry which is preliminary data.</text>
</comment>
<dbReference type="OrthoDB" id="1725934at2759"/>
<feature type="region of interest" description="Disordered" evidence="3">
    <location>
        <begin position="330"/>
        <end position="438"/>
    </location>
</feature>
<comment type="function">
    <text evidence="1">Plays a role in determining ER morphology.</text>
</comment>
<feature type="transmembrane region" description="Helical" evidence="1">
    <location>
        <begin position="40"/>
        <end position="64"/>
    </location>
</feature>
<keyword evidence="1" id="KW-0479">Metal-binding</keyword>
<dbReference type="PANTHER" id="PTHR22166">
    <property type="entry name" value="ENDOPLASMIC RETICULUM JUNCTION FORMATION PROTEIN LUNAPARK"/>
    <property type="match status" value="1"/>
</dbReference>
<accession>A0A9W8LWL2</accession>
<evidence type="ECO:0000313" key="6">
    <source>
        <dbReference type="Proteomes" id="UP001139887"/>
    </source>
</evidence>
<keyword evidence="6" id="KW-1185">Reference proteome</keyword>
<feature type="coiled-coil region" evidence="2">
    <location>
        <begin position="10"/>
        <end position="37"/>
    </location>
</feature>
<feature type="domain" description="Lunapark zinc ribbon" evidence="4">
    <location>
        <begin position="271"/>
        <end position="323"/>
    </location>
</feature>
<dbReference type="InterPro" id="IPR019273">
    <property type="entry name" value="Lunapark_Znf"/>
</dbReference>
<keyword evidence="1" id="KW-1133">Transmembrane helix</keyword>
<feature type="region of interest" description="Disordered" evidence="3">
    <location>
        <begin position="143"/>
        <end position="195"/>
    </location>
</feature>
<dbReference type="EMBL" id="JANBUW010000412">
    <property type="protein sequence ID" value="KAJ2846975.1"/>
    <property type="molecule type" value="Genomic_DNA"/>
</dbReference>
<keyword evidence="1" id="KW-0862">Zinc</keyword>
<dbReference type="GO" id="GO:1903373">
    <property type="term" value="P:positive regulation of endoplasmic reticulum tubular network organization"/>
    <property type="evidence" value="ECO:0007669"/>
    <property type="project" value="UniProtKB-UniRule"/>
</dbReference>